<feature type="compositionally biased region" description="Polar residues" evidence="6">
    <location>
        <begin position="15"/>
        <end position="28"/>
    </location>
</feature>
<evidence type="ECO:0000256" key="1">
    <source>
        <dbReference type="ARBA" id="ARBA00004141"/>
    </source>
</evidence>
<dbReference type="CDD" id="cd17502">
    <property type="entry name" value="MFS_Azr1_MDR_like"/>
    <property type="match status" value="1"/>
</dbReference>
<dbReference type="OrthoDB" id="10021397at2759"/>
<accession>A0A1Y2EHS5</accession>
<dbReference type="SUPFAM" id="SSF103473">
    <property type="entry name" value="MFS general substrate transporter"/>
    <property type="match status" value="1"/>
</dbReference>
<comment type="similarity">
    <text evidence="2">Belongs to the major facilitator superfamily. TCR/Tet family.</text>
</comment>
<keyword evidence="3 7" id="KW-0812">Transmembrane</keyword>
<dbReference type="InParanoid" id="A0A1Y2EHS5"/>
<dbReference type="AlphaFoldDB" id="A0A1Y2EHS5"/>
<feature type="transmembrane region" description="Helical" evidence="7">
    <location>
        <begin position="261"/>
        <end position="282"/>
    </location>
</feature>
<evidence type="ECO:0000256" key="2">
    <source>
        <dbReference type="ARBA" id="ARBA00007520"/>
    </source>
</evidence>
<dbReference type="PROSITE" id="PS50850">
    <property type="entry name" value="MFS"/>
    <property type="match status" value="1"/>
</dbReference>
<protein>
    <submittedName>
        <fullName evidence="9">Efflux pump protein</fullName>
    </submittedName>
</protein>
<dbReference type="Pfam" id="PF07690">
    <property type="entry name" value="MFS_1"/>
    <property type="match status" value="1"/>
</dbReference>
<feature type="region of interest" description="Disordered" evidence="6">
    <location>
        <begin position="1"/>
        <end position="28"/>
    </location>
</feature>
<dbReference type="InterPro" id="IPR020846">
    <property type="entry name" value="MFS_dom"/>
</dbReference>
<feature type="transmembrane region" description="Helical" evidence="7">
    <location>
        <begin position="333"/>
        <end position="357"/>
    </location>
</feature>
<organism evidence="9 10">
    <name type="scientific">Pseudomassariella vexata</name>
    <dbReference type="NCBI Taxonomy" id="1141098"/>
    <lineage>
        <taxon>Eukaryota</taxon>
        <taxon>Fungi</taxon>
        <taxon>Dikarya</taxon>
        <taxon>Ascomycota</taxon>
        <taxon>Pezizomycotina</taxon>
        <taxon>Sordariomycetes</taxon>
        <taxon>Xylariomycetidae</taxon>
        <taxon>Amphisphaeriales</taxon>
        <taxon>Pseudomassariaceae</taxon>
        <taxon>Pseudomassariella</taxon>
    </lineage>
</organism>
<feature type="transmembrane region" description="Helical" evidence="7">
    <location>
        <begin position="461"/>
        <end position="484"/>
    </location>
</feature>
<name>A0A1Y2EHS5_9PEZI</name>
<keyword evidence="10" id="KW-1185">Reference proteome</keyword>
<feature type="transmembrane region" description="Helical" evidence="7">
    <location>
        <begin position="161"/>
        <end position="181"/>
    </location>
</feature>
<comment type="subcellular location">
    <subcellularLocation>
        <location evidence="1">Membrane</location>
        <topology evidence="1">Multi-pass membrane protein</topology>
    </subcellularLocation>
</comment>
<dbReference type="FunCoup" id="A0A1Y2EHS5">
    <property type="interactions" value="66"/>
</dbReference>
<feature type="transmembrane region" description="Helical" evidence="7">
    <location>
        <begin position="395"/>
        <end position="414"/>
    </location>
</feature>
<evidence type="ECO:0000259" key="8">
    <source>
        <dbReference type="PROSITE" id="PS50850"/>
    </source>
</evidence>
<reference evidence="9 10" key="1">
    <citation type="submission" date="2016-07" db="EMBL/GenBank/DDBJ databases">
        <title>Pervasive Adenine N6-methylation of Active Genes in Fungi.</title>
        <authorList>
            <consortium name="DOE Joint Genome Institute"/>
            <person name="Mondo S.J."/>
            <person name="Dannebaum R.O."/>
            <person name="Kuo R.C."/>
            <person name="Labutti K."/>
            <person name="Haridas S."/>
            <person name="Kuo A."/>
            <person name="Salamov A."/>
            <person name="Ahrendt S.R."/>
            <person name="Lipzen A."/>
            <person name="Sullivan W."/>
            <person name="Andreopoulos W.B."/>
            <person name="Clum A."/>
            <person name="Lindquist E."/>
            <person name="Daum C."/>
            <person name="Ramamoorthy G.K."/>
            <person name="Gryganskyi A."/>
            <person name="Culley D."/>
            <person name="Magnuson J.K."/>
            <person name="James T.Y."/>
            <person name="O'Malley M.A."/>
            <person name="Stajich J.E."/>
            <person name="Spatafora J.W."/>
            <person name="Visel A."/>
            <person name="Grigoriev I.V."/>
        </authorList>
    </citation>
    <scope>NUCLEOTIDE SEQUENCE [LARGE SCALE GENOMIC DNA]</scope>
    <source>
        <strain evidence="9 10">CBS 129021</strain>
    </source>
</reference>
<feature type="transmembrane region" description="Helical" evidence="7">
    <location>
        <begin position="193"/>
        <end position="215"/>
    </location>
</feature>
<keyword evidence="5 7" id="KW-0472">Membrane</keyword>
<dbReference type="GO" id="GO:0005886">
    <property type="term" value="C:plasma membrane"/>
    <property type="evidence" value="ECO:0007669"/>
    <property type="project" value="TreeGrafter"/>
</dbReference>
<feature type="transmembrane region" description="Helical" evidence="7">
    <location>
        <begin position="221"/>
        <end position="240"/>
    </location>
</feature>
<dbReference type="GeneID" id="63779372"/>
<evidence type="ECO:0000256" key="7">
    <source>
        <dbReference type="SAM" id="Phobius"/>
    </source>
</evidence>
<dbReference type="PANTHER" id="PTHR23501">
    <property type="entry name" value="MAJOR FACILITATOR SUPERFAMILY"/>
    <property type="match status" value="1"/>
</dbReference>
<evidence type="ECO:0000256" key="4">
    <source>
        <dbReference type="ARBA" id="ARBA00022989"/>
    </source>
</evidence>
<comment type="caution">
    <text evidence="9">The sequence shown here is derived from an EMBL/GenBank/DDBJ whole genome shotgun (WGS) entry which is preliminary data.</text>
</comment>
<dbReference type="GO" id="GO:0022857">
    <property type="term" value="F:transmembrane transporter activity"/>
    <property type="evidence" value="ECO:0007669"/>
    <property type="project" value="InterPro"/>
</dbReference>
<feature type="transmembrane region" description="Helical" evidence="7">
    <location>
        <begin position="294"/>
        <end position="312"/>
    </location>
</feature>
<feature type="transmembrane region" description="Helical" evidence="7">
    <location>
        <begin position="369"/>
        <end position="390"/>
    </location>
</feature>
<evidence type="ECO:0000256" key="5">
    <source>
        <dbReference type="ARBA" id="ARBA00023136"/>
    </source>
</evidence>
<dbReference type="Gene3D" id="1.20.1250.20">
    <property type="entry name" value="MFS general substrate transporter like domains"/>
    <property type="match status" value="2"/>
</dbReference>
<dbReference type="Proteomes" id="UP000193689">
    <property type="component" value="Unassembled WGS sequence"/>
</dbReference>
<evidence type="ECO:0000256" key="3">
    <source>
        <dbReference type="ARBA" id="ARBA00022692"/>
    </source>
</evidence>
<feature type="domain" description="Major facilitator superfamily (MFS) profile" evidence="8">
    <location>
        <begin position="66"/>
        <end position="556"/>
    </location>
</feature>
<feature type="transmembrane region" description="Helical" evidence="7">
    <location>
        <begin position="132"/>
        <end position="155"/>
    </location>
</feature>
<evidence type="ECO:0000313" key="9">
    <source>
        <dbReference type="EMBL" id="ORY70977.1"/>
    </source>
</evidence>
<evidence type="ECO:0000313" key="10">
    <source>
        <dbReference type="Proteomes" id="UP000193689"/>
    </source>
</evidence>
<keyword evidence="4 7" id="KW-1133">Transmembrane helix</keyword>
<gene>
    <name evidence="9" type="ORF">BCR38DRAFT_479508</name>
</gene>
<dbReference type="InterPro" id="IPR011701">
    <property type="entry name" value="MFS"/>
</dbReference>
<sequence length="556" mass="58474">MDVAHAKPSLDLNAVQRSNDDPSTSATLSITSQKLEAGDEAVSTAKEGEAEVEDTEYITGLKLWLVVGSLSMICFLLFLDLSIISTAIPRITSEFHSLPDVGWYSGVYQLANAALQPLTGKLYSRLNLKWNFLFFFLIFELGSLICGLAISSSMFIGGRTIAGLGGSGLMNGAMTMIAASVPLEKRPVYTGTLLGIGQMGIICGPLVGGALTEYVTWRWCFYINLPIGGLLALLLLRIHIPDLSMKPPVTLSLVAKMLPELDLIGFALFAHAAVMFLLALQLGGGSARPWNSSVVIGLFCGAAATAIVFVLWEKRMGDRAMIPGSMLRNPIMACSVGMGSFLMSTNISGATYLPIYFQGVKGVGPTMSGVYTLPGILSQLLLIVVSGALVPKLGYYLPLAVFSGGLTSIGNGLMSTLTPNTSTGKWVGYQILMGAGRGTGMQIPIIATQNALPPSQLPASMAFIIFAQNLGSAIAVVVSTTLFAQTVLSDLPRLAPSVPPQAALAAGSSAEGVRALLPPGSPELEGLLSTGGEFWVCGGWKDVRGKKQRDGEKGSV</sequence>
<proteinExistence type="inferred from homology"/>
<dbReference type="RefSeq" id="XP_040720569.1">
    <property type="nucleotide sequence ID" value="XM_040863160.1"/>
</dbReference>
<dbReference type="InterPro" id="IPR036259">
    <property type="entry name" value="MFS_trans_sf"/>
</dbReference>
<evidence type="ECO:0000256" key="6">
    <source>
        <dbReference type="SAM" id="MobiDB-lite"/>
    </source>
</evidence>
<feature type="transmembrane region" description="Helical" evidence="7">
    <location>
        <begin position="63"/>
        <end position="88"/>
    </location>
</feature>
<dbReference type="PANTHER" id="PTHR23501:SF193">
    <property type="entry name" value="MULTIDRUG TRANSPORTER, PUTATIVE (AFU_ORTHOLOGUE AFUA_8G00940)-RELATED"/>
    <property type="match status" value="1"/>
</dbReference>
<dbReference type="EMBL" id="MCFJ01000001">
    <property type="protein sequence ID" value="ORY70977.1"/>
    <property type="molecule type" value="Genomic_DNA"/>
</dbReference>